<keyword evidence="2" id="KW-1185">Reference proteome</keyword>
<dbReference type="AlphaFoldDB" id="A0AA42CCX4"/>
<dbReference type="PROSITE" id="PS51257">
    <property type="entry name" value="PROKAR_LIPOPROTEIN"/>
    <property type="match status" value="1"/>
</dbReference>
<dbReference type="RefSeq" id="WP_264712752.1">
    <property type="nucleotide sequence ID" value="NZ_JAPDNT010000003.1"/>
</dbReference>
<dbReference type="Proteomes" id="UP001165679">
    <property type="component" value="Unassembled WGS sequence"/>
</dbReference>
<proteinExistence type="predicted"/>
<reference evidence="1" key="2">
    <citation type="submission" date="2022-10" db="EMBL/GenBank/DDBJ databases">
        <authorList>
            <person name="Trinh H.N."/>
        </authorList>
    </citation>
    <scope>NUCLEOTIDE SEQUENCE</scope>
    <source>
        <strain evidence="1">RN2-1</strain>
    </source>
</reference>
<evidence type="ECO:0000313" key="2">
    <source>
        <dbReference type="Proteomes" id="UP001165679"/>
    </source>
</evidence>
<gene>
    <name evidence="1" type="ORF">OL599_05980</name>
</gene>
<evidence type="ECO:0008006" key="3">
    <source>
        <dbReference type="Google" id="ProtNLM"/>
    </source>
</evidence>
<evidence type="ECO:0000313" key="1">
    <source>
        <dbReference type="EMBL" id="MCW3474123.1"/>
    </source>
</evidence>
<comment type="caution">
    <text evidence="1">The sequence shown here is derived from an EMBL/GenBank/DDBJ whole genome shotgun (WGS) entry which is preliminary data.</text>
</comment>
<protein>
    <recommendedName>
        <fullName evidence="3">SHOCT domain-containing protein</fullName>
    </recommendedName>
</protein>
<sequence>MTADSKRGGWAALAALLILAGCAQHTVVTNRLVPREVEAADLKRALDAGLLTPAEYQGQRQLLGLGP</sequence>
<accession>A0AA42CCX4</accession>
<organism evidence="1 2">
    <name type="scientific">Limobrevibacterium gyesilva</name>
    <dbReference type="NCBI Taxonomy" id="2991712"/>
    <lineage>
        <taxon>Bacteria</taxon>
        <taxon>Pseudomonadati</taxon>
        <taxon>Pseudomonadota</taxon>
        <taxon>Alphaproteobacteria</taxon>
        <taxon>Acetobacterales</taxon>
        <taxon>Acetobacteraceae</taxon>
        <taxon>Limobrevibacterium</taxon>
    </lineage>
</organism>
<name>A0AA42CCX4_9PROT</name>
<reference evidence="1" key="1">
    <citation type="submission" date="2022-09" db="EMBL/GenBank/DDBJ databases">
        <title>Rhodovastum sp. nov. RN2-1 isolated from soil in Seongnam, South Korea.</title>
        <authorList>
            <person name="Le N.T."/>
        </authorList>
    </citation>
    <scope>NUCLEOTIDE SEQUENCE</scope>
    <source>
        <strain evidence="1">RN2-1</strain>
    </source>
</reference>
<dbReference type="EMBL" id="JAPDNT010000003">
    <property type="protein sequence ID" value="MCW3474123.1"/>
    <property type="molecule type" value="Genomic_DNA"/>
</dbReference>